<evidence type="ECO:0000256" key="1">
    <source>
        <dbReference type="ARBA" id="ARBA00023015"/>
    </source>
</evidence>
<keyword evidence="7" id="KW-1185">Reference proteome</keyword>
<dbReference type="Proteomes" id="UP001596058">
    <property type="component" value="Unassembled WGS sequence"/>
</dbReference>
<evidence type="ECO:0000256" key="4">
    <source>
        <dbReference type="PROSITE-ProRule" id="PRU00335"/>
    </source>
</evidence>
<feature type="domain" description="HTH tetR-type" evidence="5">
    <location>
        <begin position="15"/>
        <end position="75"/>
    </location>
</feature>
<dbReference type="Pfam" id="PF17920">
    <property type="entry name" value="TetR_C_16"/>
    <property type="match status" value="1"/>
</dbReference>
<dbReference type="InterPro" id="IPR009057">
    <property type="entry name" value="Homeodomain-like_sf"/>
</dbReference>
<dbReference type="Gene3D" id="1.10.357.10">
    <property type="entry name" value="Tetracycline Repressor, domain 2"/>
    <property type="match status" value="1"/>
</dbReference>
<keyword evidence="1" id="KW-0805">Transcription regulation</keyword>
<dbReference type="InterPro" id="IPR041678">
    <property type="entry name" value="TetR_C_16"/>
</dbReference>
<dbReference type="SUPFAM" id="SSF46689">
    <property type="entry name" value="Homeodomain-like"/>
    <property type="match status" value="1"/>
</dbReference>
<dbReference type="PROSITE" id="PS01081">
    <property type="entry name" value="HTH_TETR_1"/>
    <property type="match status" value="1"/>
</dbReference>
<evidence type="ECO:0000256" key="2">
    <source>
        <dbReference type="ARBA" id="ARBA00023125"/>
    </source>
</evidence>
<reference evidence="7" key="1">
    <citation type="journal article" date="2019" name="Int. J. Syst. Evol. Microbiol.">
        <title>The Global Catalogue of Microorganisms (GCM) 10K type strain sequencing project: providing services to taxonomists for standard genome sequencing and annotation.</title>
        <authorList>
            <consortium name="The Broad Institute Genomics Platform"/>
            <consortium name="The Broad Institute Genome Sequencing Center for Infectious Disease"/>
            <person name="Wu L."/>
            <person name="Ma J."/>
        </authorList>
    </citation>
    <scope>NUCLEOTIDE SEQUENCE [LARGE SCALE GENOMIC DNA]</scope>
    <source>
        <strain evidence="7">CCUG 53903</strain>
    </source>
</reference>
<accession>A0ABW1CUJ7</accession>
<dbReference type="SUPFAM" id="SSF48498">
    <property type="entry name" value="Tetracyclin repressor-like, C-terminal domain"/>
    <property type="match status" value="1"/>
</dbReference>
<dbReference type="Pfam" id="PF00440">
    <property type="entry name" value="TetR_N"/>
    <property type="match status" value="1"/>
</dbReference>
<dbReference type="InterPro" id="IPR001647">
    <property type="entry name" value="HTH_TetR"/>
</dbReference>
<dbReference type="EMBL" id="JBHSPA010000043">
    <property type="protein sequence ID" value="MFC5828937.1"/>
    <property type="molecule type" value="Genomic_DNA"/>
</dbReference>
<comment type="caution">
    <text evidence="6">The sequence shown here is derived from an EMBL/GenBank/DDBJ whole genome shotgun (WGS) entry which is preliminary data.</text>
</comment>
<sequence>MPATTSAAPRRRDAAKTRRHLLDAALRRFAHDGYAVTTVREIADDAGVNVALINRYFQSKEGLFEACLEEAADELSRAAGTVSGPSRIPDAIRHVISAISEGRPNDVLLLLLRSSGDERTERMRVGLLRTYGENLAASSGDPGDDRLLVRAQLVLALTIGIATLRSATALDPLASATEQELAGPLREVVDTLLPNRHVTEENLDH</sequence>
<proteinExistence type="predicted"/>
<keyword evidence="2 4" id="KW-0238">DNA-binding</keyword>
<evidence type="ECO:0000313" key="6">
    <source>
        <dbReference type="EMBL" id="MFC5828937.1"/>
    </source>
</evidence>
<dbReference type="PRINTS" id="PR00455">
    <property type="entry name" value="HTHTETR"/>
</dbReference>
<keyword evidence="3" id="KW-0804">Transcription</keyword>
<evidence type="ECO:0000256" key="3">
    <source>
        <dbReference type="ARBA" id="ARBA00023163"/>
    </source>
</evidence>
<dbReference type="PROSITE" id="PS50977">
    <property type="entry name" value="HTH_TETR_2"/>
    <property type="match status" value="1"/>
</dbReference>
<dbReference type="InterPro" id="IPR036271">
    <property type="entry name" value="Tet_transcr_reg_TetR-rel_C_sf"/>
</dbReference>
<name>A0ABW1CUJ7_9ACTN</name>
<dbReference type="PANTHER" id="PTHR30055:SF234">
    <property type="entry name" value="HTH-TYPE TRANSCRIPTIONAL REGULATOR BETI"/>
    <property type="match status" value="1"/>
</dbReference>
<gene>
    <name evidence="6" type="ORF">ACFPZ3_34175</name>
</gene>
<dbReference type="PANTHER" id="PTHR30055">
    <property type="entry name" value="HTH-TYPE TRANSCRIPTIONAL REGULATOR RUTR"/>
    <property type="match status" value="1"/>
</dbReference>
<dbReference type="InterPro" id="IPR023772">
    <property type="entry name" value="DNA-bd_HTH_TetR-type_CS"/>
</dbReference>
<organism evidence="6 7">
    <name type="scientific">Nonomuraea insulae</name>
    <dbReference type="NCBI Taxonomy" id="1616787"/>
    <lineage>
        <taxon>Bacteria</taxon>
        <taxon>Bacillati</taxon>
        <taxon>Actinomycetota</taxon>
        <taxon>Actinomycetes</taxon>
        <taxon>Streptosporangiales</taxon>
        <taxon>Streptosporangiaceae</taxon>
        <taxon>Nonomuraea</taxon>
    </lineage>
</organism>
<protein>
    <submittedName>
        <fullName evidence="6">TetR/AcrR family transcriptional regulator</fullName>
    </submittedName>
</protein>
<evidence type="ECO:0000259" key="5">
    <source>
        <dbReference type="PROSITE" id="PS50977"/>
    </source>
</evidence>
<dbReference type="InterPro" id="IPR050109">
    <property type="entry name" value="HTH-type_TetR-like_transc_reg"/>
</dbReference>
<feature type="DNA-binding region" description="H-T-H motif" evidence="4">
    <location>
        <begin position="38"/>
        <end position="57"/>
    </location>
</feature>
<evidence type="ECO:0000313" key="7">
    <source>
        <dbReference type="Proteomes" id="UP001596058"/>
    </source>
</evidence>
<dbReference type="RefSeq" id="WP_379518434.1">
    <property type="nucleotide sequence ID" value="NZ_JBHSPA010000043.1"/>
</dbReference>